<dbReference type="GO" id="GO:0004559">
    <property type="term" value="F:alpha-mannosidase activity"/>
    <property type="evidence" value="ECO:0007669"/>
    <property type="project" value="TreeGrafter"/>
</dbReference>
<dbReference type="SUPFAM" id="SSF74650">
    <property type="entry name" value="Galactose mutarotase-like"/>
    <property type="match status" value="1"/>
</dbReference>
<dbReference type="PANTHER" id="PTHR11607:SF3">
    <property type="entry name" value="LYSOSOMAL ALPHA-MANNOSIDASE"/>
    <property type="match status" value="1"/>
</dbReference>
<reference evidence="1 2" key="1">
    <citation type="journal article" date="2023" name="Arcadia Sci">
        <title>De novo assembly of a long-read Amblyomma americanum tick genome.</title>
        <authorList>
            <person name="Chou S."/>
            <person name="Poskanzer K.E."/>
            <person name="Rollins M."/>
            <person name="Thuy-Boun P.S."/>
        </authorList>
    </citation>
    <scope>NUCLEOTIDE SEQUENCE [LARGE SCALE GENOMIC DNA]</scope>
    <source>
        <strain evidence="1">F_SG_1</strain>
        <tissue evidence="1">Salivary glands</tissue>
    </source>
</reference>
<proteinExistence type="predicted"/>
<dbReference type="InterPro" id="IPR050843">
    <property type="entry name" value="Glycosyl_Hydrlase_38"/>
</dbReference>
<dbReference type="Gene3D" id="2.60.40.1360">
    <property type="match status" value="1"/>
</dbReference>
<name>A0AAQ4DAJ6_AMBAM</name>
<keyword evidence="2" id="KW-1185">Reference proteome</keyword>
<gene>
    <name evidence="1" type="ORF">V5799_002882</name>
</gene>
<accession>A0AAQ4DAJ6</accession>
<organism evidence="1 2">
    <name type="scientific">Amblyomma americanum</name>
    <name type="common">Lone star tick</name>
    <dbReference type="NCBI Taxonomy" id="6943"/>
    <lineage>
        <taxon>Eukaryota</taxon>
        <taxon>Metazoa</taxon>
        <taxon>Ecdysozoa</taxon>
        <taxon>Arthropoda</taxon>
        <taxon>Chelicerata</taxon>
        <taxon>Arachnida</taxon>
        <taxon>Acari</taxon>
        <taxon>Parasitiformes</taxon>
        <taxon>Ixodida</taxon>
        <taxon>Ixodoidea</taxon>
        <taxon>Ixodidae</taxon>
        <taxon>Amblyomminae</taxon>
        <taxon>Amblyomma</taxon>
    </lineage>
</organism>
<protein>
    <submittedName>
        <fullName evidence="1">Uncharacterized protein</fullName>
    </submittedName>
</protein>
<dbReference type="AlphaFoldDB" id="A0AAQ4DAJ6"/>
<sequence>MTRSRLTRRIPNRATLHASLFTAPAWPLLAQFSGLREELPENVHILTLEALSSSRLLLRLEHLLLEKEDKEANDKPIPITRLLKGNHLEDVREATLTGHMLLDEMRRLRWRQTQTSAANTVLGGSGLVRDQEGYKVRLADGRIRTYYATLVPKAR</sequence>
<dbReference type="GO" id="GO:0005975">
    <property type="term" value="P:carbohydrate metabolic process"/>
    <property type="evidence" value="ECO:0007669"/>
    <property type="project" value="InterPro"/>
</dbReference>
<dbReference type="PANTHER" id="PTHR11607">
    <property type="entry name" value="ALPHA-MANNOSIDASE"/>
    <property type="match status" value="1"/>
</dbReference>
<comment type="caution">
    <text evidence="1">The sequence shown here is derived from an EMBL/GenBank/DDBJ whole genome shotgun (WGS) entry which is preliminary data.</text>
</comment>
<dbReference type="GO" id="GO:0030246">
    <property type="term" value="F:carbohydrate binding"/>
    <property type="evidence" value="ECO:0007669"/>
    <property type="project" value="InterPro"/>
</dbReference>
<dbReference type="EMBL" id="JARKHS020033008">
    <property type="protein sequence ID" value="KAK8759486.1"/>
    <property type="molecule type" value="Genomic_DNA"/>
</dbReference>
<evidence type="ECO:0000313" key="1">
    <source>
        <dbReference type="EMBL" id="KAK8759486.1"/>
    </source>
</evidence>
<dbReference type="GO" id="GO:0005764">
    <property type="term" value="C:lysosome"/>
    <property type="evidence" value="ECO:0007669"/>
    <property type="project" value="TreeGrafter"/>
</dbReference>
<dbReference type="InterPro" id="IPR011013">
    <property type="entry name" value="Gal_mutarotase_sf_dom"/>
</dbReference>
<evidence type="ECO:0000313" key="2">
    <source>
        <dbReference type="Proteomes" id="UP001321473"/>
    </source>
</evidence>
<dbReference type="Proteomes" id="UP001321473">
    <property type="component" value="Unassembled WGS sequence"/>
</dbReference>